<proteinExistence type="predicted"/>
<gene>
    <name evidence="1" type="ORF">L2E82_15981</name>
</gene>
<evidence type="ECO:0000313" key="1">
    <source>
        <dbReference type="EMBL" id="KAI3765934.1"/>
    </source>
</evidence>
<accession>A0ACB9F4B7</accession>
<protein>
    <submittedName>
        <fullName evidence="1">Uncharacterized protein</fullName>
    </submittedName>
</protein>
<sequence length="538" mass="60355">MAPKADACAECSQNCLLMHKKDKNPSPVATTFFKVMIGEEYSKILFLPPRFAHSVQKKVGKSTWLEDSNGEKWKVRFTKIDGLLAFEEGWNKFWLAHGLKVGDFLVFHYIMESHFVVLMYGESGCPEIRHFGFTRHQMKETEKEDKLTTVDQILSNVTTNGHHHETKNTVDSQQKETKIKKNKTDDMNMIPPNVCIANTHNNLVSSSVRSQPSDSDKETSQRSKPLVNTNPDNTVCETPTTVNHNTIVHVEEEKDYEELGGNGLHDLSIPKITPEKSSGGRKNDVAVAGGGGDETKIKESRKVLEIPSKKITEKPKEIIYKNTIKKRLRNTMLPTTPAKTVKKEHVLTSQTDVSGSRLHNVGGVSEPISTSKHDTSSGSKFHNVSVPSSPTRTFLKPLAKQTETPEKGVTMNHDSIGAKKEENNNILQKVKPEPVDYEDTPSTVATNTSFSAVMSSYQYLELPKWVKLKSKVILLRNKADLWPVLYQNKVGLKALTQSWEVFARQKGIQPGDKCEFVLESEANSNYTCSVFTVRVTRE</sequence>
<comment type="caution">
    <text evidence="1">The sequence shown here is derived from an EMBL/GenBank/DDBJ whole genome shotgun (WGS) entry which is preliminary data.</text>
</comment>
<reference evidence="2" key="1">
    <citation type="journal article" date="2022" name="Mol. Ecol. Resour.">
        <title>The genomes of chicory, endive, great burdock and yacon provide insights into Asteraceae palaeo-polyploidization history and plant inulin production.</title>
        <authorList>
            <person name="Fan W."/>
            <person name="Wang S."/>
            <person name="Wang H."/>
            <person name="Wang A."/>
            <person name="Jiang F."/>
            <person name="Liu H."/>
            <person name="Zhao H."/>
            <person name="Xu D."/>
            <person name="Zhang Y."/>
        </authorList>
    </citation>
    <scope>NUCLEOTIDE SEQUENCE [LARGE SCALE GENOMIC DNA]</scope>
    <source>
        <strain evidence="2">cv. Punajuju</strain>
    </source>
</reference>
<reference evidence="1 2" key="2">
    <citation type="journal article" date="2022" name="Mol. Ecol. Resour.">
        <title>The genomes of chicory, endive, great burdock and yacon provide insights into Asteraceae paleo-polyploidization history and plant inulin production.</title>
        <authorList>
            <person name="Fan W."/>
            <person name="Wang S."/>
            <person name="Wang H."/>
            <person name="Wang A."/>
            <person name="Jiang F."/>
            <person name="Liu H."/>
            <person name="Zhao H."/>
            <person name="Xu D."/>
            <person name="Zhang Y."/>
        </authorList>
    </citation>
    <scope>NUCLEOTIDE SEQUENCE [LARGE SCALE GENOMIC DNA]</scope>
    <source>
        <strain evidence="2">cv. Punajuju</strain>
        <tissue evidence="1">Leaves</tissue>
    </source>
</reference>
<evidence type="ECO:0000313" key="2">
    <source>
        <dbReference type="Proteomes" id="UP001055811"/>
    </source>
</evidence>
<dbReference type="Proteomes" id="UP001055811">
    <property type="component" value="Linkage Group LG03"/>
</dbReference>
<keyword evidence="2" id="KW-1185">Reference proteome</keyword>
<name>A0ACB9F4B7_CICIN</name>
<organism evidence="1 2">
    <name type="scientific">Cichorium intybus</name>
    <name type="common">Chicory</name>
    <dbReference type="NCBI Taxonomy" id="13427"/>
    <lineage>
        <taxon>Eukaryota</taxon>
        <taxon>Viridiplantae</taxon>
        <taxon>Streptophyta</taxon>
        <taxon>Embryophyta</taxon>
        <taxon>Tracheophyta</taxon>
        <taxon>Spermatophyta</taxon>
        <taxon>Magnoliopsida</taxon>
        <taxon>eudicotyledons</taxon>
        <taxon>Gunneridae</taxon>
        <taxon>Pentapetalae</taxon>
        <taxon>asterids</taxon>
        <taxon>campanulids</taxon>
        <taxon>Asterales</taxon>
        <taxon>Asteraceae</taxon>
        <taxon>Cichorioideae</taxon>
        <taxon>Cichorieae</taxon>
        <taxon>Cichoriinae</taxon>
        <taxon>Cichorium</taxon>
    </lineage>
</organism>
<dbReference type="EMBL" id="CM042011">
    <property type="protein sequence ID" value="KAI3765934.1"/>
    <property type="molecule type" value="Genomic_DNA"/>
</dbReference>